<protein>
    <recommendedName>
        <fullName evidence="2 4">Ribonucleoside-diphosphate reductase</fullName>
        <ecNumber evidence="2 4">1.17.4.1</ecNumber>
    </recommendedName>
</protein>
<gene>
    <name evidence="6" type="ORF">NMOB1V02_LOCUS11847</name>
</gene>
<reference evidence="6" key="1">
    <citation type="submission" date="2020-11" db="EMBL/GenBank/DDBJ databases">
        <authorList>
            <person name="Tran Van P."/>
        </authorList>
    </citation>
    <scope>NUCLEOTIDE SEQUENCE</scope>
</reference>
<dbReference type="SUPFAM" id="SSF53597">
    <property type="entry name" value="Dihydrofolate reductase-like"/>
    <property type="match status" value="1"/>
</dbReference>
<dbReference type="Pfam" id="PF00186">
    <property type="entry name" value="DHFR_1"/>
    <property type="match status" value="1"/>
</dbReference>
<dbReference type="InterPro" id="IPR013509">
    <property type="entry name" value="RNR_lsu_N"/>
</dbReference>
<dbReference type="Gene3D" id="3.20.70.20">
    <property type="match status" value="1"/>
</dbReference>
<sequence length="673" mass="76644">MNPKTLELLNSINANFGLNLEPVIEEFNRSSISDMTEEQEFQLLTMAIRPLIEVEPDYTYLAAQVENAKLNLEVMRTIGLTDNADECVAFIDMIHFGVENRRLAPELISLFDLPRLAEQIRPERTELLTYLGLQTLYDRYLCHHNEKRIETIQGFFMRVAMGLSIQEDDPTTRAIALYHMFSSLDYVPSTPTLFNAGTLHSQLSSCFLLTIPDDLYGIYGRMRDNAMLSKWAGGLGNDWTPVRALNSYIEGTNGKSQGVVPFLKVANDTAVAVNQGGVEMFEIKVSAQEQDREGISPPHVLMPKEERKLWILRWIKEHKEMSLSFPDRQAVEEYVKATGVRLSGNGECSDLKTCIKEMVQAKYIKLEYIRKTCQIAYGEKKGYYAYIPDIVWIGRKESKKMKGLQEGAYVLGTQWADGDSREPWAIGYFAGVSSTGKYKIRMETGKISEHEFSVCKEITQEQAQRVLNHKNKINDSPVSLWKYIDSKEEQLLQHKELLTSKGVQVTHIVAIDVGSCIGKDNQLQWDVKPDMKRFSQMTSGHVILMGRKTFESLGRVLPRREHVVLTRDEEYAVPEGVTVAYNLEQALNSCLGLIKRKDLPKNIYVIGGAEIYNMTMPLADKLEVTHVQTHVKDGDAFYPHIPKDMQSTSWVNYKEDLETNTPAYSFATYEYVK</sequence>
<dbReference type="InterPro" id="IPR001796">
    <property type="entry name" value="DHFR_dom"/>
</dbReference>
<comment type="similarity">
    <text evidence="1 4">Belongs to the ribonucleoside diphosphate reductase large chain family.</text>
</comment>
<dbReference type="InterPro" id="IPR039718">
    <property type="entry name" value="Rrm1"/>
</dbReference>
<dbReference type="GO" id="GO:0004748">
    <property type="term" value="F:ribonucleoside-diphosphate reductase activity, thioredoxin disulfide as acceptor"/>
    <property type="evidence" value="ECO:0007669"/>
    <property type="project" value="UniProtKB-EC"/>
</dbReference>
<proteinExistence type="inferred from homology"/>
<evidence type="ECO:0000313" key="6">
    <source>
        <dbReference type="EMBL" id="CAD7284240.1"/>
    </source>
</evidence>
<dbReference type="Proteomes" id="UP000678499">
    <property type="component" value="Unassembled WGS sequence"/>
</dbReference>
<keyword evidence="7" id="KW-1185">Reference proteome</keyword>
<dbReference type="Pfam" id="PF02867">
    <property type="entry name" value="Ribonuc_red_lgC"/>
    <property type="match status" value="1"/>
</dbReference>
<keyword evidence="3 4" id="KW-0560">Oxidoreductase</keyword>
<name>A0A7R9BYZ2_9CRUS</name>
<dbReference type="CDD" id="cd00209">
    <property type="entry name" value="DHFR"/>
    <property type="match status" value="1"/>
</dbReference>
<dbReference type="PANTHER" id="PTHR11573:SF6">
    <property type="entry name" value="RIBONUCLEOSIDE-DIPHOSPHATE REDUCTASE LARGE SUBUNIT"/>
    <property type="match status" value="1"/>
</dbReference>
<dbReference type="SUPFAM" id="SSF51998">
    <property type="entry name" value="PFL-like glycyl radical enzymes"/>
    <property type="match status" value="1"/>
</dbReference>
<keyword evidence="4" id="KW-0215">Deoxyribonucleotide synthesis</keyword>
<dbReference type="GO" id="GO:0004146">
    <property type="term" value="F:dihydrofolate reductase activity"/>
    <property type="evidence" value="ECO:0007669"/>
    <property type="project" value="InterPro"/>
</dbReference>
<evidence type="ECO:0000256" key="2">
    <source>
        <dbReference type="ARBA" id="ARBA00012274"/>
    </source>
</evidence>
<accession>A0A7R9BYZ2</accession>
<dbReference type="PROSITE" id="PS51330">
    <property type="entry name" value="DHFR_2"/>
    <property type="match status" value="1"/>
</dbReference>
<dbReference type="UniPathway" id="UPA00326"/>
<dbReference type="InterPro" id="IPR008926">
    <property type="entry name" value="RNR_R1-su_N"/>
</dbReference>
<dbReference type="GO" id="GO:0009263">
    <property type="term" value="P:deoxyribonucleotide biosynthetic process"/>
    <property type="evidence" value="ECO:0007669"/>
    <property type="project" value="UniProtKB-KW"/>
</dbReference>
<evidence type="ECO:0000256" key="3">
    <source>
        <dbReference type="ARBA" id="ARBA00023002"/>
    </source>
</evidence>
<dbReference type="EMBL" id="CAJPEX010007436">
    <property type="protein sequence ID" value="CAG0924392.1"/>
    <property type="molecule type" value="Genomic_DNA"/>
</dbReference>
<dbReference type="AlphaFoldDB" id="A0A7R9BYZ2"/>
<dbReference type="InterPro" id="IPR024072">
    <property type="entry name" value="DHFR-like_dom_sf"/>
</dbReference>
<feature type="domain" description="DHFR" evidence="5">
    <location>
        <begin position="504"/>
        <end position="673"/>
    </location>
</feature>
<dbReference type="Pfam" id="PF00317">
    <property type="entry name" value="Ribonuc_red_lgN"/>
    <property type="match status" value="1"/>
</dbReference>
<evidence type="ECO:0000313" key="7">
    <source>
        <dbReference type="Proteomes" id="UP000678499"/>
    </source>
</evidence>
<evidence type="ECO:0000256" key="1">
    <source>
        <dbReference type="ARBA" id="ARBA00010406"/>
    </source>
</evidence>
<dbReference type="InterPro" id="IPR000788">
    <property type="entry name" value="RNR_lg_C"/>
</dbReference>
<evidence type="ECO:0000259" key="5">
    <source>
        <dbReference type="PROSITE" id="PS51330"/>
    </source>
</evidence>
<comment type="function">
    <text evidence="4">Provides the precursors necessary for DNA synthesis. Catalyzes the biosynthesis of deoxyribonucleotides from the corresponding ribonucleotides.</text>
</comment>
<dbReference type="OrthoDB" id="4664297at2759"/>
<dbReference type="GO" id="GO:0005524">
    <property type="term" value="F:ATP binding"/>
    <property type="evidence" value="ECO:0007669"/>
    <property type="project" value="InterPro"/>
</dbReference>
<dbReference type="GO" id="GO:0005971">
    <property type="term" value="C:ribonucleoside-diphosphate reductase complex"/>
    <property type="evidence" value="ECO:0007669"/>
    <property type="project" value="TreeGrafter"/>
</dbReference>
<dbReference type="EMBL" id="OA889473">
    <property type="protein sequence ID" value="CAD7284240.1"/>
    <property type="molecule type" value="Genomic_DNA"/>
</dbReference>
<organism evidence="6">
    <name type="scientific">Notodromas monacha</name>
    <dbReference type="NCBI Taxonomy" id="399045"/>
    <lineage>
        <taxon>Eukaryota</taxon>
        <taxon>Metazoa</taxon>
        <taxon>Ecdysozoa</taxon>
        <taxon>Arthropoda</taxon>
        <taxon>Crustacea</taxon>
        <taxon>Oligostraca</taxon>
        <taxon>Ostracoda</taxon>
        <taxon>Podocopa</taxon>
        <taxon>Podocopida</taxon>
        <taxon>Cypridocopina</taxon>
        <taxon>Cypridoidea</taxon>
        <taxon>Cyprididae</taxon>
        <taxon>Notodromas</taxon>
    </lineage>
</organism>
<dbReference type="GO" id="GO:0046654">
    <property type="term" value="P:tetrahydrofolate biosynthetic process"/>
    <property type="evidence" value="ECO:0007669"/>
    <property type="project" value="InterPro"/>
</dbReference>
<dbReference type="EC" id="1.17.4.1" evidence="2 4"/>
<dbReference type="PRINTS" id="PR00070">
    <property type="entry name" value="DHFR"/>
</dbReference>
<dbReference type="PANTHER" id="PTHR11573">
    <property type="entry name" value="RIBONUCLEOSIDE-DIPHOSPHATE REDUCTASE LARGE CHAIN"/>
    <property type="match status" value="1"/>
</dbReference>
<evidence type="ECO:0000256" key="4">
    <source>
        <dbReference type="RuleBase" id="RU003410"/>
    </source>
</evidence>
<comment type="catalytic activity">
    <reaction evidence="4">
        <text>a 2'-deoxyribonucleoside 5'-diphosphate + [thioredoxin]-disulfide + H2O = a ribonucleoside 5'-diphosphate + [thioredoxin]-dithiol</text>
        <dbReference type="Rhea" id="RHEA:23252"/>
        <dbReference type="Rhea" id="RHEA-COMP:10698"/>
        <dbReference type="Rhea" id="RHEA-COMP:10700"/>
        <dbReference type="ChEBI" id="CHEBI:15377"/>
        <dbReference type="ChEBI" id="CHEBI:29950"/>
        <dbReference type="ChEBI" id="CHEBI:50058"/>
        <dbReference type="ChEBI" id="CHEBI:57930"/>
        <dbReference type="ChEBI" id="CHEBI:73316"/>
        <dbReference type="EC" id="1.17.4.1"/>
    </reaction>
</comment>
<dbReference type="SUPFAM" id="SSF48168">
    <property type="entry name" value="R1 subunit of ribonucleotide reductase, N-terminal domain"/>
    <property type="match status" value="1"/>
</dbReference>
<dbReference type="Gene3D" id="3.40.430.10">
    <property type="entry name" value="Dihydrofolate Reductase, subunit A"/>
    <property type="match status" value="1"/>
</dbReference>